<comment type="caution">
    <text evidence="3">The sequence shown here is derived from an EMBL/GenBank/DDBJ whole genome shotgun (WGS) entry which is preliminary data.</text>
</comment>
<evidence type="ECO:0000259" key="2">
    <source>
        <dbReference type="Pfam" id="PF15740"/>
    </source>
</evidence>
<feature type="compositionally biased region" description="Basic and acidic residues" evidence="1">
    <location>
        <begin position="225"/>
        <end position="240"/>
    </location>
</feature>
<dbReference type="GO" id="GO:0004864">
    <property type="term" value="F:protein phosphatase inhibitor activity"/>
    <property type="evidence" value="ECO:0007669"/>
    <property type="project" value="InterPro"/>
</dbReference>
<dbReference type="Proteomes" id="UP001142489">
    <property type="component" value="Unassembled WGS sequence"/>
</dbReference>
<feature type="region of interest" description="Disordered" evidence="1">
    <location>
        <begin position="1"/>
        <end position="20"/>
    </location>
</feature>
<evidence type="ECO:0000313" key="4">
    <source>
        <dbReference type="Proteomes" id="UP001142489"/>
    </source>
</evidence>
<reference evidence="3" key="1">
    <citation type="journal article" date="2023" name="DNA Res.">
        <title>Chromosome-level genome assembly of Phrynocephalus forsythii using third-generation DNA sequencing and Hi-C analysis.</title>
        <authorList>
            <person name="Qi Y."/>
            <person name="Zhao W."/>
            <person name="Zhao Y."/>
            <person name="Niu C."/>
            <person name="Cao S."/>
            <person name="Zhang Y."/>
        </authorList>
    </citation>
    <scope>NUCLEOTIDE SEQUENCE</scope>
    <source>
        <tissue evidence="3">Muscle</tissue>
    </source>
</reference>
<proteinExistence type="predicted"/>
<feature type="compositionally biased region" description="Basic and acidic residues" evidence="1">
    <location>
        <begin position="258"/>
        <end position="272"/>
    </location>
</feature>
<feature type="compositionally biased region" description="Acidic residues" evidence="1">
    <location>
        <begin position="189"/>
        <end position="210"/>
    </location>
</feature>
<keyword evidence="4" id="KW-1185">Reference proteome</keyword>
<organism evidence="3 4">
    <name type="scientific">Phrynocephalus forsythii</name>
    <dbReference type="NCBI Taxonomy" id="171643"/>
    <lineage>
        <taxon>Eukaryota</taxon>
        <taxon>Metazoa</taxon>
        <taxon>Chordata</taxon>
        <taxon>Craniata</taxon>
        <taxon>Vertebrata</taxon>
        <taxon>Euteleostomi</taxon>
        <taxon>Lepidosauria</taxon>
        <taxon>Squamata</taxon>
        <taxon>Bifurcata</taxon>
        <taxon>Unidentata</taxon>
        <taxon>Episquamata</taxon>
        <taxon>Toxicofera</taxon>
        <taxon>Iguania</taxon>
        <taxon>Acrodonta</taxon>
        <taxon>Agamidae</taxon>
        <taxon>Agaminae</taxon>
        <taxon>Phrynocephalus</taxon>
    </lineage>
</organism>
<dbReference type="OrthoDB" id="9939953at2759"/>
<dbReference type="PANTHER" id="PTHR15724:SF0">
    <property type="entry name" value="PROTEIN PHOSPHATASE 1 REGULATORY SUBUNIT 26"/>
    <property type="match status" value="1"/>
</dbReference>
<evidence type="ECO:0000313" key="3">
    <source>
        <dbReference type="EMBL" id="KAJ7308330.1"/>
    </source>
</evidence>
<dbReference type="EMBL" id="JAPFRF010000018">
    <property type="protein sequence ID" value="KAJ7308330.1"/>
    <property type="molecule type" value="Genomic_DNA"/>
</dbReference>
<feature type="domain" description="Protein phosphatase 1 regulatory subunit 26 N-terminal" evidence="2">
    <location>
        <begin position="89"/>
        <end position="362"/>
    </location>
</feature>
<feature type="compositionally biased region" description="Basic residues" evidence="1">
    <location>
        <begin position="306"/>
        <end position="316"/>
    </location>
</feature>
<feature type="compositionally biased region" description="Basic and acidic residues" evidence="1">
    <location>
        <begin position="317"/>
        <end position="329"/>
    </location>
</feature>
<dbReference type="InterPro" id="IPR026130">
    <property type="entry name" value="PPP1R26"/>
</dbReference>
<feature type="compositionally biased region" description="Basic and acidic residues" evidence="1">
    <location>
        <begin position="1"/>
        <end position="16"/>
    </location>
</feature>
<dbReference type="PANTHER" id="PTHR15724">
    <property type="entry name" value="PROTEIN PHOSPHATASE 1 REGULATORY SUBUNIT 26"/>
    <property type="match status" value="1"/>
</dbReference>
<accession>A0A9Q1AT20</accession>
<feature type="region of interest" description="Disordered" evidence="1">
    <location>
        <begin position="95"/>
        <end position="422"/>
    </location>
</feature>
<feature type="compositionally biased region" description="Basic and acidic residues" evidence="1">
    <location>
        <begin position="338"/>
        <end position="350"/>
    </location>
</feature>
<dbReference type="AlphaFoldDB" id="A0A9Q1AT20"/>
<gene>
    <name evidence="3" type="ORF">JRQ81_008866</name>
</gene>
<dbReference type="Pfam" id="PF15740">
    <property type="entry name" value="PPP1R26_N"/>
    <property type="match status" value="1"/>
</dbReference>
<dbReference type="InterPro" id="IPR031474">
    <property type="entry name" value="PPP1R26_N"/>
</dbReference>
<feature type="compositionally biased region" description="Basic and acidic residues" evidence="1">
    <location>
        <begin position="402"/>
        <end position="422"/>
    </location>
</feature>
<protein>
    <recommendedName>
        <fullName evidence="2">Protein phosphatase 1 regulatory subunit 26 N-terminal domain-containing protein</fullName>
    </recommendedName>
</protein>
<sequence>MQRRTAEGGPREDRSSNRKNNLAGEILTDLFLRLGVASGLVARNVAADCPCSILVALFHAHFGIEAPPHRVRKHLRQQSSLRALLLEKMFLTNPSPSVALPRTLEPSSHPRGSRYPVSSSEPEGDLARATVSTEAQRVTSSNLPSEEASLGRSRACGHLLQEEPKARGRKPRGGPQTLQRRMAGSNGLEVEEGSEYDSDDSVDREIEEAIQEYLRGKGPDGQPLAEREADEKVVQEERSAPDPAGSTFHAEVGAAEIQQERASEDPESKGAEKWSLPPPSSLSSTSYFGQNAPAETEEFSSERKEQARKRRRRRGRRDNNPWDGKEARDTPALGSQEEETHQENQRREDPVALFSRWNPELQGPQGSACGESRSNEELAGSRKPAGHCLGRPWLALPSDGAEEAKNGKSQGKPELEITLRLI</sequence>
<name>A0A9Q1AT20_9SAUR</name>
<evidence type="ECO:0000256" key="1">
    <source>
        <dbReference type="SAM" id="MobiDB-lite"/>
    </source>
</evidence>
<feature type="compositionally biased region" description="Polar residues" evidence="1">
    <location>
        <begin position="130"/>
        <end position="144"/>
    </location>
</feature>